<feature type="compositionally biased region" description="Polar residues" evidence="8">
    <location>
        <begin position="201"/>
        <end position="213"/>
    </location>
</feature>
<dbReference type="InterPro" id="IPR028094">
    <property type="entry name" value="RTC4_C"/>
</dbReference>
<feature type="compositionally biased region" description="Polar residues" evidence="8">
    <location>
        <begin position="51"/>
        <end position="89"/>
    </location>
</feature>
<proteinExistence type="inferred from homology"/>
<evidence type="ECO:0000259" key="9">
    <source>
        <dbReference type="SMART" id="SM01312"/>
    </source>
</evidence>
<evidence type="ECO:0000256" key="2">
    <source>
        <dbReference type="ARBA" id="ARBA00004123"/>
    </source>
</evidence>
<comment type="caution">
    <text evidence="10">The sequence shown here is derived from an EMBL/GenBank/DDBJ whole genome shotgun (WGS) entry which is preliminary data.</text>
</comment>
<evidence type="ECO:0000256" key="7">
    <source>
        <dbReference type="ARBA" id="ARBA00023242"/>
    </source>
</evidence>
<protein>
    <recommendedName>
        <fullName evidence="5">Restriction of telomere capping protein 4</fullName>
    </recommendedName>
</protein>
<dbReference type="PANTHER" id="PTHR41391">
    <property type="entry name" value="RESTRICTION OF TELOMERE CAPPING PROTEIN 4"/>
    <property type="match status" value="1"/>
</dbReference>
<dbReference type="PANTHER" id="PTHR41391:SF1">
    <property type="entry name" value="RESTRICTION OF TELOMERE CAPPING PROTEIN 4"/>
    <property type="match status" value="1"/>
</dbReference>
<evidence type="ECO:0000256" key="4">
    <source>
        <dbReference type="ARBA" id="ARBA00009461"/>
    </source>
</evidence>
<evidence type="ECO:0000313" key="10">
    <source>
        <dbReference type="EMBL" id="CAF9903842.1"/>
    </source>
</evidence>
<reference evidence="10" key="1">
    <citation type="submission" date="2021-03" db="EMBL/GenBank/DDBJ databases">
        <authorList>
            <person name="Tagirdzhanova G."/>
        </authorList>
    </citation>
    <scope>NUCLEOTIDE SEQUENCE</scope>
</reference>
<evidence type="ECO:0000256" key="3">
    <source>
        <dbReference type="ARBA" id="ARBA00004496"/>
    </source>
</evidence>
<sequence length="565" mass="63716">MAAPTRRLGLTKRNKYASLHENAHDSHVTPHKSQPTLNLPPDDDSLLKPPQESNQESDISNSGASTPENQGSRSPETTPGWLENQSNKCFIQKSKPRRVTYGKKMANSSAVQKARPPRNRNIVSPKFIAPVVTNISEETVRKFESEGGFDRSRIPNKRTSKKAHDVEFEHVKRSKLGGKLEEDRFVPVPGTSTAPRLGISTPRQPTVSTQISDINEDIDDLMKRRPSKGLSQDSHGDKESKRKESPEPEFMAPPKVSSSGIVEHNLPQSPSPLKDIQPSNNFLSGSQPIKCPVCSTTMSQTTMDDFKTRNHLSTNTRLTARQQDLLHKFHSKADTRNLWQERRYPEIDWKKLPKRLGPYKQYISSVIDRTKPSHYVSQLHQEVLHRGRKTVILADERRAGETVSRHLGYYGTRGQRVIGDWLLAEFSAHLRQKSKDHEDIKLAGSVGGYIQKVLIPEMIQQLIMEDLQYDYELEKGAQSRADEAITRNKKSAHGSGELSTLIGSLTQDEDEVDDQAAPSPEDSDMLEPQQKPKKPWLARFVAWESAHCGLLLSEETEDIVIFDKQ</sequence>
<keyword evidence="7" id="KW-0539">Nucleus</keyword>
<gene>
    <name evidence="10" type="ORF">GOMPHAMPRED_000575</name>
</gene>
<dbReference type="EMBL" id="CAJPDQ010000001">
    <property type="protein sequence ID" value="CAF9903842.1"/>
    <property type="molecule type" value="Genomic_DNA"/>
</dbReference>
<dbReference type="GO" id="GO:0005737">
    <property type="term" value="C:cytoplasm"/>
    <property type="evidence" value="ECO:0007669"/>
    <property type="project" value="UniProtKB-SubCell"/>
</dbReference>
<evidence type="ECO:0000256" key="1">
    <source>
        <dbReference type="ARBA" id="ARBA00002738"/>
    </source>
</evidence>
<evidence type="ECO:0000313" key="11">
    <source>
        <dbReference type="Proteomes" id="UP000664169"/>
    </source>
</evidence>
<dbReference type="AlphaFoldDB" id="A0A8H3EH08"/>
<dbReference type="OrthoDB" id="128308at2759"/>
<feature type="region of interest" description="Disordered" evidence="8">
    <location>
        <begin position="1"/>
        <end position="117"/>
    </location>
</feature>
<dbReference type="Pfam" id="PF14474">
    <property type="entry name" value="RTC4"/>
    <property type="match status" value="1"/>
</dbReference>
<dbReference type="SMART" id="SM01312">
    <property type="entry name" value="RTC4"/>
    <property type="match status" value="1"/>
</dbReference>
<dbReference type="Proteomes" id="UP000664169">
    <property type="component" value="Unassembled WGS sequence"/>
</dbReference>
<organism evidence="10 11">
    <name type="scientific">Gomphillus americanus</name>
    <dbReference type="NCBI Taxonomy" id="1940652"/>
    <lineage>
        <taxon>Eukaryota</taxon>
        <taxon>Fungi</taxon>
        <taxon>Dikarya</taxon>
        <taxon>Ascomycota</taxon>
        <taxon>Pezizomycotina</taxon>
        <taxon>Lecanoromycetes</taxon>
        <taxon>OSLEUM clade</taxon>
        <taxon>Ostropomycetidae</taxon>
        <taxon>Ostropales</taxon>
        <taxon>Graphidaceae</taxon>
        <taxon>Gomphilloideae</taxon>
        <taxon>Gomphillus</taxon>
    </lineage>
</organism>
<dbReference type="GO" id="GO:0005634">
    <property type="term" value="C:nucleus"/>
    <property type="evidence" value="ECO:0007669"/>
    <property type="project" value="UniProtKB-SubCell"/>
</dbReference>
<feature type="region of interest" description="Disordered" evidence="8">
    <location>
        <begin position="184"/>
        <end position="284"/>
    </location>
</feature>
<feature type="domain" description="Restriction of telomere capping protein 4 C-terminal" evidence="9">
    <location>
        <begin position="366"/>
        <end position="555"/>
    </location>
</feature>
<comment type="function">
    <text evidence="1">May be involved in a process influencing telomere capping.</text>
</comment>
<name>A0A8H3EH08_9LECA</name>
<accession>A0A8H3EH08</accession>
<evidence type="ECO:0000256" key="8">
    <source>
        <dbReference type="SAM" id="MobiDB-lite"/>
    </source>
</evidence>
<keyword evidence="11" id="KW-1185">Reference proteome</keyword>
<feature type="region of interest" description="Disordered" evidence="8">
    <location>
        <begin position="145"/>
        <end position="164"/>
    </location>
</feature>
<comment type="subcellular location">
    <subcellularLocation>
        <location evidence="3">Cytoplasm</location>
    </subcellularLocation>
    <subcellularLocation>
        <location evidence="2">Nucleus</location>
    </subcellularLocation>
</comment>
<feature type="compositionally biased region" description="Basic and acidic residues" evidence="8">
    <location>
        <begin position="234"/>
        <end position="246"/>
    </location>
</feature>
<comment type="similarity">
    <text evidence="4">Belongs to the RTC4 family.</text>
</comment>
<keyword evidence="6" id="KW-0963">Cytoplasm</keyword>
<evidence type="ECO:0000256" key="5">
    <source>
        <dbReference type="ARBA" id="ARBA00015162"/>
    </source>
</evidence>
<evidence type="ECO:0000256" key="6">
    <source>
        <dbReference type="ARBA" id="ARBA00022490"/>
    </source>
</evidence>
<feature type="region of interest" description="Disordered" evidence="8">
    <location>
        <begin position="506"/>
        <end position="531"/>
    </location>
</feature>
<dbReference type="InterPro" id="IPR039024">
    <property type="entry name" value="RTC4"/>
</dbReference>